<organism evidence="1">
    <name type="scientific">marine sediment metagenome</name>
    <dbReference type="NCBI Taxonomy" id="412755"/>
    <lineage>
        <taxon>unclassified sequences</taxon>
        <taxon>metagenomes</taxon>
        <taxon>ecological metagenomes</taxon>
    </lineage>
</organism>
<comment type="caution">
    <text evidence="1">The sequence shown here is derived from an EMBL/GenBank/DDBJ whole genome shotgun (WGS) entry which is preliminary data.</text>
</comment>
<reference evidence="1" key="1">
    <citation type="journal article" date="2015" name="Nature">
        <title>Complex archaea that bridge the gap between prokaryotes and eukaryotes.</title>
        <authorList>
            <person name="Spang A."/>
            <person name="Saw J.H."/>
            <person name="Jorgensen S.L."/>
            <person name="Zaremba-Niedzwiedzka K."/>
            <person name="Martijn J."/>
            <person name="Lind A.E."/>
            <person name="van Eijk R."/>
            <person name="Schleper C."/>
            <person name="Guy L."/>
            <person name="Ettema T.J."/>
        </authorList>
    </citation>
    <scope>NUCLEOTIDE SEQUENCE</scope>
</reference>
<evidence type="ECO:0000313" key="1">
    <source>
        <dbReference type="EMBL" id="KKL57399.1"/>
    </source>
</evidence>
<dbReference type="AlphaFoldDB" id="A0A0F9D752"/>
<accession>A0A0F9D752</accession>
<gene>
    <name evidence="1" type="ORF">LCGC14_2235780</name>
</gene>
<protein>
    <submittedName>
        <fullName evidence="1">Uncharacterized protein</fullName>
    </submittedName>
</protein>
<sequence length="50" mass="6383">MPTRIHYWKWLRWVMLKLPEWDWVNDFLFPDGEDKNTDWYGEPFIKEKPK</sequence>
<proteinExistence type="predicted"/>
<name>A0A0F9D752_9ZZZZ</name>
<dbReference type="EMBL" id="LAZR01030180">
    <property type="protein sequence ID" value="KKL57399.1"/>
    <property type="molecule type" value="Genomic_DNA"/>
</dbReference>